<dbReference type="SUPFAM" id="SSF53448">
    <property type="entry name" value="Nucleotide-diphospho-sugar transferases"/>
    <property type="match status" value="1"/>
</dbReference>
<evidence type="ECO:0000313" key="14">
    <source>
        <dbReference type="RefSeq" id="XP_033456524.1"/>
    </source>
</evidence>
<evidence type="ECO:0000256" key="6">
    <source>
        <dbReference type="ARBA" id="ARBA00022692"/>
    </source>
</evidence>
<dbReference type="GO" id="GO:0004100">
    <property type="term" value="F:chitin synthase activity"/>
    <property type="evidence" value="ECO:0007669"/>
    <property type="project" value="UniProtKB-EC"/>
</dbReference>
<evidence type="ECO:0000256" key="9">
    <source>
        <dbReference type="ARBA" id="ARBA00023180"/>
    </source>
</evidence>
<keyword evidence="7 11" id="KW-1133">Transmembrane helix</keyword>
<reference evidence="14" key="2">
    <citation type="submission" date="2020-04" db="EMBL/GenBank/DDBJ databases">
        <authorList>
            <consortium name="NCBI Genome Project"/>
        </authorList>
    </citation>
    <scope>NUCLEOTIDE SEQUENCE</scope>
    <source>
        <strain evidence="14">CBS 342.82</strain>
    </source>
</reference>
<gene>
    <name evidence="14" type="ORF">K489DRAFT_325694</name>
</gene>
<dbReference type="CDD" id="cd04190">
    <property type="entry name" value="Chitin_synth_C"/>
    <property type="match status" value="1"/>
</dbReference>
<proteinExistence type="predicted"/>
<evidence type="ECO:0000256" key="4">
    <source>
        <dbReference type="ARBA" id="ARBA00022676"/>
    </source>
</evidence>
<dbReference type="Pfam" id="PF03142">
    <property type="entry name" value="Chitin_synth_2"/>
    <property type="match status" value="1"/>
</dbReference>
<feature type="transmembrane region" description="Helical" evidence="11">
    <location>
        <begin position="129"/>
        <end position="148"/>
    </location>
</feature>
<name>A0A6J3LUZ3_9PEZI</name>
<feature type="transmembrane region" description="Helical" evidence="11">
    <location>
        <begin position="420"/>
        <end position="448"/>
    </location>
</feature>
<feature type="region of interest" description="Disordered" evidence="10">
    <location>
        <begin position="547"/>
        <end position="569"/>
    </location>
</feature>
<feature type="compositionally biased region" description="Basic and acidic residues" evidence="10">
    <location>
        <begin position="460"/>
        <end position="470"/>
    </location>
</feature>
<dbReference type="PANTHER" id="PTHR22914:SF16">
    <property type="entry name" value="CHITIN SYNTHASE 3"/>
    <property type="match status" value="1"/>
</dbReference>
<feature type="compositionally biased region" description="Basic and acidic residues" evidence="10">
    <location>
        <begin position="1169"/>
        <end position="1180"/>
    </location>
</feature>
<dbReference type="EC" id="2.4.1.16" evidence="2"/>
<feature type="region of interest" description="Disordered" evidence="10">
    <location>
        <begin position="1"/>
        <end position="55"/>
    </location>
</feature>
<dbReference type="Gene3D" id="3.90.550.10">
    <property type="entry name" value="Spore Coat Polysaccharide Biosynthesis Protein SpsA, Chain A"/>
    <property type="match status" value="1"/>
</dbReference>
<evidence type="ECO:0000259" key="12">
    <source>
        <dbReference type="Pfam" id="PF22997"/>
    </source>
</evidence>
<dbReference type="GeneID" id="54359644"/>
<keyword evidence="4" id="KW-0328">Glycosyltransferase</keyword>
<sequence length="1180" mass="130933">MLEAGVAGQGLDRDLSRKKSLVRPERRRNDPEDPNYYYRKHAQKMNVLPSTTGTDPQMEEELLTLTTDSAALHGQGEVLDTSPLNEKPTNKDGARRQPAKLTRRTTANIHDKQVKDKRRQEKMEDSGALTLWGAYCHVLTFWCPNLILSLMGKKSKEQQRAWREKIGLCSIILLMMLFVGYLTFGFTATVCPEGGPLRLRINNVDRGYMIFHGQAYDLTRSQHPLARGVPAGSNVLFDGTNPGAGMDGSFLMQNVNGACKGLITPSQNSDVPVDSKGNMAWYFPCNLFKQDGSTPPNTTIPYYLGYACHTSRTAREAFYGGLRSSGDVYFTWEDIRNTSRNLVVYSGDVLDLDLLRWFNASQVAVPPEFEQIRTNSVLRGKDITLAYTASDKKQIAQCFQEIIKVGSIDTESVGCIASKVVLYVSLIFILGIVGIKFVLACLFQWFLCRKYAADKTSMPSDKKARNRQIEDWSDDIYRPPPKITDPVASSGGSDRGSKRGTFMPTTSRFTSPYAMDKGASKTMPTTMTSQTNSRLMVPAGVSGIYGHSNRSDGSLDGSRPGAASHASLMDSHNFPASRYSSVMTDGNGPQGFIHDAVVPQPPPEWQPFGFPLAHTICLVTAYSEGLEGIRTTLDSIAMTDYPNSHKMLYVVCDGLIKGKGETMSTPDACISMMKEFAVLPDDVQPYSYVAVASGSKRHNMAKVYCGFYDYGVDSIIPVEKQQRVPMVLIVKCGTPAEATASKPGNRGKRDSQIVLMSFLQKVMFDERMTELEYEMFNGIWKITGISPDFYEIVLMVDADTKVFPDSLTHMVSAMVKDPEIMGLCGETKIANKTQSWVSMIQVFEYFISHHQAKSFESVFGGVTCLPGCFCMYRIKTPKGGQNYWVPILANPDIVEHYSENVVDTLHKKNLLLLGEDRYLSSLMLKTFPKRKQVFVPQAVCKTTVPDEFKVLLSQRRRWINSTVHNLMELVLVRDLCGTFCFSMQFVVFIDLVGTVVLPAAIAFTLYVPAATNTPAPVIPLVLLALILGLPGVLIVITAHRVSYVLWMFVYLLSLPVWNFILPCYAFWHFDDFSWGDTRQAAGEVRGADKSGHGGDGAFDSSKITMKRWGDFEQERRLRQGDWTPPPMPFGAAHYARPGPESPAGSVVGGAGAGAAHGYDSRTSSPQMMDRVERKPSAYIL</sequence>
<dbReference type="GO" id="GO:0005886">
    <property type="term" value="C:plasma membrane"/>
    <property type="evidence" value="ECO:0007669"/>
    <property type="project" value="UniProtKB-SubCell"/>
</dbReference>
<evidence type="ECO:0000256" key="1">
    <source>
        <dbReference type="ARBA" id="ARBA00004651"/>
    </source>
</evidence>
<feature type="domain" description="Chitin synthase 4-like" evidence="12">
    <location>
        <begin position="328"/>
        <end position="407"/>
    </location>
</feature>
<feature type="region of interest" description="Disordered" evidence="10">
    <location>
        <begin position="459"/>
        <end position="503"/>
    </location>
</feature>
<dbReference type="OrthoDB" id="370884at2759"/>
<feature type="region of interest" description="Disordered" evidence="10">
    <location>
        <begin position="1140"/>
        <end position="1180"/>
    </location>
</feature>
<dbReference type="GO" id="GO:0006031">
    <property type="term" value="P:chitin biosynthetic process"/>
    <property type="evidence" value="ECO:0007669"/>
    <property type="project" value="TreeGrafter"/>
</dbReference>
<protein>
    <recommendedName>
        <fullName evidence="2">chitin synthase</fullName>
        <ecNumber evidence="2">2.4.1.16</ecNumber>
    </recommendedName>
</protein>
<feature type="transmembrane region" description="Helical" evidence="11">
    <location>
        <begin position="1017"/>
        <end position="1036"/>
    </location>
</feature>
<dbReference type="Pfam" id="PF22997">
    <property type="entry name" value="CHS4"/>
    <property type="match status" value="1"/>
</dbReference>
<evidence type="ECO:0000256" key="3">
    <source>
        <dbReference type="ARBA" id="ARBA00022475"/>
    </source>
</evidence>
<evidence type="ECO:0000256" key="7">
    <source>
        <dbReference type="ARBA" id="ARBA00022989"/>
    </source>
</evidence>
<feature type="transmembrane region" description="Helical" evidence="11">
    <location>
        <begin position="1043"/>
        <end position="1067"/>
    </location>
</feature>
<reference evidence="14" key="3">
    <citation type="submission" date="2025-08" db="UniProtKB">
        <authorList>
            <consortium name="RefSeq"/>
        </authorList>
    </citation>
    <scope>IDENTIFICATION</scope>
    <source>
        <strain evidence="14">CBS 342.82</strain>
    </source>
</reference>
<evidence type="ECO:0000256" key="11">
    <source>
        <dbReference type="SAM" id="Phobius"/>
    </source>
</evidence>
<dbReference type="GO" id="GO:0030428">
    <property type="term" value="C:cell septum"/>
    <property type="evidence" value="ECO:0007669"/>
    <property type="project" value="TreeGrafter"/>
</dbReference>
<feature type="transmembrane region" description="Helical" evidence="11">
    <location>
        <begin position="985"/>
        <end position="1005"/>
    </location>
</feature>
<feature type="compositionally biased region" description="Basic and acidic residues" evidence="10">
    <location>
        <begin position="11"/>
        <end position="31"/>
    </location>
</feature>
<evidence type="ECO:0000256" key="5">
    <source>
        <dbReference type="ARBA" id="ARBA00022679"/>
    </source>
</evidence>
<keyword evidence="3" id="KW-1003">Cell membrane</keyword>
<keyword evidence="6 11" id="KW-0812">Transmembrane</keyword>
<keyword evidence="9" id="KW-0325">Glycoprotein</keyword>
<keyword evidence="5" id="KW-0808">Transferase</keyword>
<dbReference type="Proteomes" id="UP000504637">
    <property type="component" value="Unplaced"/>
</dbReference>
<keyword evidence="8 11" id="KW-0472">Membrane</keyword>
<comment type="subcellular location">
    <subcellularLocation>
        <location evidence="1">Cell membrane</location>
        <topology evidence="1">Multi-pass membrane protein</topology>
    </subcellularLocation>
</comment>
<dbReference type="InterPro" id="IPR054295">
    <property type="entry name" value="CHS4-like_dom"/>
</dbReference>
<keyword evidence="13" id="KW-1185">Reference proteome</keyword>
<dbReference type="AlphaFoldDB" id="A0A6J3LUZ3"/>
<reference evidence="14" key="1">
    <citation type="submission" date="2020-01" db="EMBL/GenBank/DDBJ databases">
        <authorList>
            <consortium name="DOE Joint Genome Institute"/>
            <person name="Haridas S."/>
            <person name="Albert R."/>
            <person name="Binder M."/>
            <person name="Bloem J."/>
            <person name="Labutti K."/>
            <person name="Salamov A."/>
            <person name="Andreopoulos B."/>
            <person name="Baker S.E."/>
            <person name="Barry K."/>
            <person name="Bills G."/>
            <person name="Bluhm B.H."/>
            <person name="Cannon C."/>
            <person name="Castanera R."/>
            <person name="Culley D.E."/>
            <person name="Daum C."/>
            <person name="Ezra D."/>
            <person name="Gonzalez J.B."/>
            <person name="Henrissat B."/>
            <person name="Kuo A."/>
            <person name="Liang C."/>
            <person name="Lipzen A."/>
            <person name="Lutzoni F."/>
            <person name="Magnuson J."/>
            <person name="Mondo S."/>
            <person name="Nolan M."/>
            <person name="Ohm R."/>
            <person name="Pangilinan J."/>
            <person name="Park H.-J."/>
            <person name="Ramirez L."/>
            <person name="Alfaro M."/>
            <person name="Sun H."/>
            <person name="Tritt A."/>
            <person name="Yoshinaga Y."/>
            <person name="Zwiers L.-H."/>
            <person name="Turgeon B.G."/>
            <person name="Goodwin S.B."/>
            <person name="Spatafora J.W."/>
            <person name="Crous P.W."/>
            <person name="Grigoriev I.V."/>
        </authorList>
    </citation>
    <scope>NUCLEOTIDE SEQUENCE</scope>
    <source>
        <strain evidence="14">CBS 342.82</strain>
    </source>
</reference>
<feature type="transmembrane region" description="Helical" evidence="11">
    <location>
        <begin position="168"/>
        <end position="190"/>
    </location>
</feature>
<evidence type="ECO:0000256" key="8">
    <source>
        <dbReference type="ARBA" id="ARBA00023136"/>
    </source>
</evidence>
<evidence type="ECO:0000256" key="10">
    <source>
        <dbReference type="SAM" id="MobiDB-lite"/>
    </source>
</evidence>
<dbReference type="PANTHER" id="PTHR22914">
    <property type="entry name" value="CHITIN SYNTHASE"/>
    <property type="match status" value="1"/>
</dbReference>
<dbReference type="RefSeq" id="XP_033456524.1">
    <property type="nucleotide sequence ID" value="XM_033601844.1"/>
</dbReference>
<evidence type="ECO:0000313" key="13">
    <source>
        <dbReference type="Proteomes" id="UP000504637"/>
    </source>
</evidence>
<accession>A0A6J3LUZ3</accession>
<organism evidence="14">
    <name type="scientific">Dissoconium aciculare CBS 342.82</name>
    <dbReference type="NCBI Taxonomy" id="1314786"/>
    <lineage>
        <taxon>Eukaryota</taxon>
        <taxon>Fungi</taxon>
        <taxon>Dikarya</taxon>
        <taxon>Ascomycota</taxon>
        <taxon>Pezizomycotina</taxon>
        <taxon>Dothideomycetes</taxon>
        <taxon>Dothideomycetidae</taxon>
        <taxon>Mycosphaerellales</taxon>
        <taxon>Dissoconiaceae</taxon>
        <taxon>Dissoconium</taxon>
    </lineage>
</organism>
<dbReference type="InterPro" id="IPR004835">
    <property type="entry name" value="Chitin_synth"/>
</dbReference>
<feature type="region of interest" description="Disordered" evidence="10">
    <location>
        <begin position="74"/>
        <end position="101"/>
    </location>
</feature>
<evidence type="ECO:0000256" key="2">
    <source>
        <dbReference type="ARBA" id="ARBA00012543"/>
    </source>
</evidence>
<dbReference type="InterPro" id="IPR029044">
    <property type="entry name" value="Nucleotide-diphossugar_trans"/>
</dbReference>